<dbReference type="EMBL" id="ML742047">
    <property type="protein sequence ID" value="KAE8152827.1"/>
    <property type="molecule type" value="Genomic_DNA"/>
</dbReference>
<dbReference type="SUPFAM" id="SSF57701">
    <property type="entry name" value="Zn2/Cys6 DNA-binding domain"/>
    <property type="match status" value="1"/>
</dbReference>
<evidence type="ECO:0000259" key="6">
    <source>
        <dbReference type="PROSITE" id="PS50048"/>
    </source>
</evidence>
<keyword evidence="8" id="KW-1185">Reference proteome</keyword>
<dbReference type="AlphaFoldDB" id="A0A5N6U2C2"/>
<keyword evidence="4" id="KW-0539">Nucleus</keyword>
<keyword evidence="1" id="KW-0805">Transcription regulation</keyword>
<dbReference type="Gene3D" id="4.10.240.10">
    <property type="entry name" value="Zn(2)-C6 fungal-type DNA-binding domain"/>
    <property type="match status" value="1"/>
</dbReference>
<dbReference type="GO" id="GO:0001228">
    <property type="term" value="F:DNA-binding transcription activator activity, RNA polymerase II-specific"/>
    <property type="evidence" value="ECO:0007669"/>
    <property type="project" value="TreeGrafter"/>
</dbReference>
<gene>
    <name evidence="7" type="ORF">BDV25DRAFT_150446</name>
</gene>
<dbReference type="Proteomes" id="UP000325780">
    <property type="component" value="Unassembled WGS sequence"/>
</dbReference>
<dbReference type="PROSITE" id="PS00463">
    <property type="entry name" value="ZN2_CY6_FUNGAL_1"/>
    <property type="match status" value="1"/>
</dbReference>
<accession>A0A5N6U2C2</accession>
<keyword evidence="3" id="KW-0804">Transcription</keyword>
<dbReference type="InterPro" id="IPR001138">
    <property type="entry name" value="Zn2Cys6_DnaBD"/>
</dbReference>
<evidence type="ECO:0000313" key="8">
    <source>
        <dbReference type="Proteomes" id="UP000325780"/>
    </source>
</evidence>
<feature type="domain" description="Zn(2)-C6 fungal-type" evidence="6">
    <location>
        <begin position="12"/>
        <end position="42"/>
    </location>
</feature>
<reference evidence="7 8" key="1">
    <citation type="submission" date="2019-04" db="EMBL/GenBank/DDBJ databases">
        <title>Friends and foes A comparative genomics study of 23 Aspergillus species from section Flavi.</title>
        <authorList>
            <consortium name="DOE Joint Genome Institute"/>
            <person name="Kjaerbolling I."/>
            <person name="Vesth T."/>
            <person name="Frisvad J.C."/>
            <person name="Nybo J.L."/>
            <person name="Theobald S."/>
            <person name="Kildgaard S."/>
            <person name="Isbrandt T."/>
            <person name="Kuo A."/>
            <person name="Sato A."/>
            <person name="Lyhne E.K."/>
            <person name="Kogle M.E."/>
            <person name="Wiebenga A."/>
            <person name="Kun R.S."/>
            <person name="Lubbers R.J."/>
            <person name="Makela M.R."/>
            <person name="Barry K."/>
            <person name="Chovatia M."/>
            <person name="Clum A."/>
            <person name="Daum C."/>
            <person name="Haridas S."/>
            <person name="He G."/>
            <person name="LaButti K."/>
            <person name="Lipzen A."/>
            <person name="Mondo S."/>
            <person name="Riley R."/>
            <person name="Salamov A."/>
            <person name="Simmons B.A."/>
            <person name="Magnuson J.K."/>
            <person name="Henrissat B."/>
            <person name="Mortensen U.H."/>
            <person name="Larsen T.O."/>
            <person name="Devries R.P."/>
            <person name="Grigoriev I.V."/>
            <person name="Machida M."/>
            <person name="Baker S.E."/>
            <person name="Andersen M.R."/>
        </authorList>
    </citation>
    <scope>NUCLEOTIDE SEQUENCE [LARGE SCALE GENOMIC DNA]</scope>
    <source>
        <strain evidence="7 8">IBT 18842</strain>
    </source>
</reference>
<evidence type="ECO:0000256" key="5">
    <source>
        <dbReference type="SAM" id="MobiDB-lite"/>
    </source>
</evidence>
<dbReference type="InterPro" id="IPR036864">
    <property type="entry name" value="Zn2-C6_fun-type_DNA-bd_sf"/>
</dbReference>
<dbReference type="OrthoDB" id="5295362at2759"/>
<dbReference type="PANTHER" id="PTHR47784:SF10">
    <property type="entry name" value="TRANSCRIPTION FACTOR, PUTATIVE (AFU_ORTHOLOGUE AFUA_6G14150)-RELATED"/>
    <property type="match status" value="1"/>
</dbReference>
<dbReference type="PROSITE" id="PS50048">
    <property type="entry name" value="ZN2_CY6_FUNGAL_2"/>
    <property type="match status" value="1"/>
</dbReference>
<protein>
    <recommendedName>
        <fullName evidence="6">Zn(2)-C6 fungal-type domain-containing protein</fullName>
    </recommendedName>
</protein>
<evidence type="ECO:0000256" key="3">
    <source>
        <dbReference type="ARBA" id="ARBA00023163"/>
    </source>
</evidence>
<dbReference type="Pfam" id="PF00172">
    <property type="entry name" value="Zn_clus"/>
    <property type="match status" value="1"/>
</dbReference>
<sequence>MPRRSHTKSRNGCDQCKKRRVKCDEQGPPCSNCASRELRCTYLNTPTARTPVKSISRSPTSNHPRQDVNTAPSTPSTCSRKRELELMHKFSTETYQSLCNQATDYYVWQVIMPRKALEHDFLLSGILAAASLHTATGLQPPEAFSYIDTALEYYNQGLAPFRQAIDNINPHNADAVFAHSVIIIMVSIALPRLTASRGESSSMTENIICVFELLQGVKKIFSIALPWLQNKFFAANHFFFDSLTAQLHPDTEAALSRLTALNDTILADTDPDQHRIIKESIALLRRSYVRFTNYHDAASVLSWLAAVDKEFVLVLCRRQPLPLLVLMHWGVLLGELDAKTWWARDSGSVLVSETLLALRDCDMRLVDAILWPKKKLGM</sequence>
<dbReference type="GO" id="GO:0008270">
    <property type="term" value="F:zinc ion binding"/>
    <property type="evidence" value="ECO:0007669"/>
    <property type="project" value="InterPro"/>
</dbReference>
<evidence type="ECO:0000256" key="4">
    <source>
        <dbReference type="ARBA" id="ARBA00023242"/>
    </source>
</evidence>
<dbReference type="GO" id="GO:0003677">
    <property type="term" value="F:DNA binding"/>
    <property type="evidence" value="ECO:0007669"/>
    <property type="project" value="UniProtKB-KW"/>
</dbReference>
<keyword evidence="2" id="KW-0238">DNA-binding</keyword>
<organism evidence="7 8">
    <name type="scientific">Aspergillus avenaceus</name>
    <dbReference type="NCBI Taxonomy" id="36643"/>
    <lineage>
        <taxon>Eukaryota</taxon>
        <taxon>Fungi</taxon>
        <taxon>Dikarya</taxon>
        <taxon>Ascomycota</taxon>
        <taxon>Pezizomycotina</taxon>
        <taxon>Eurotiomycetes</taxon>
        <taxon>Eurotiomycetidae</taxon>
        <taxon>Eurotiales</taxon>
        <taxon>Aspergillaceae</taxon>
        <taxon>Aspergillus</taxon>
        <taxon>Aspergillus subgen. Circumdati</taxon>
    </lineage>
</organism>
<evidence type="ECO:0000256" key="2">
    <source>
        <dbReference type="ARBA" id="ARBA00023125"/>
    </source>
</evidence>
<dbReference type="CDD" id="cd00067">
    <property type="entry name" value="GAL4"/>
    <property type="match status" value="1"/>
</dbReference>
<feature type="region of interest" description="Disordered" evidence="5">
    <location>
        <begin position="51"/>
        <end position="78"/>
    </location>
</feature>
<name>A0A5N6U2C2_ASPAV</name>
<dbReference type="SMART" id="SM00066">
    <property type="entry name" value="GAL4"/>
    <property type="match status" value="1"/>
</dbReference>
<dbReference type="InterPro" id="IPR053157">
    <property type="entry name" value="Sterol_Uptake_Regulator"/>
</dbReference>
<proteinExistence type="predicted"/>
<dbReference type="PANTHER" id="PTHR47784">
    <property type="entry name" value="STEROL UPTAKE CONTROL PROTEIN 2"/>
    <property type="match status" value="1"/>
</dbReference>
<evidence type="ECO:0000313" key="7">
    <source>
        <dbReference type="EMBL" id="KAE8152827.1"/>
    </source>
</evidence>
<evidence type="ECO:0000256" key="1">
    <source>
        <dbReference type="ARBA" id="ARBA00023015"/>
    </source>
</evidence>